<keyword evidence="2" id="KW-1185">Reference proteome</keyword>
<dbReference type="InterPro" id="IPR010856">
    <property type="entry name" value="Gig2-like"/>
</dbReference>
<evidence type="ECO:0000313" key="2">
    <source>
        <dbReference type="Proteomes" id="UP000077002"/>
    </source>
</evidence>
<dbReference type="SUPFAM" id="SSF51197">
    <property type="entry name" value="Clavaminate synthase-like"/>
    <property type="match status" value="1"/>
</dbReference>
<protein>
    <recommendedName>
        <fullName evidence="3">DUF1479 domain protein</fullName>
    </recommendedName>
</protein>
<dbReference type="Gene3D" id="2.60.120.330">
    <property type="entry name" value="B-lactam Antibiotic, Isopenicillin N Synthase, Chain"/>
    <property type="match status" value="1"/>
</dbReference>
<dbReference type="InterPro" id="IPR027443">
    <property type="entry name" value="IPNS-like_sf"/>
</dbReference>
<proteinExistence type="predicted"/>
<organism evidence="1 2">
    <name type="scientific">Fonsecaea monophora</name>
    <dbReference type="NCBI Taxonomy" id="254056"/>
    <lineage>
        <taxon>Eukaryota</taxon>
        <taxon>Fungi</taxon>
        <taxon>Dikarya</taxon>
        <taxon>Ascomycota</taxon>
        <taxon>Pezizomycotina</taxon>
        <taxon>Eurotiomycetes</taxon>
        <taxon>Chaetothyriomycetidae</taxon>
        <taxon>Chaetothyriales</taxon>
        <taxon>Herpotrichiellaceae</taxon>
        <taxon>Fonsecaea</taxon>
    </lineage>
</organism>
<dbReference type="Proteomes" id="UP000077002">
    <property type="component" value="Unassembled WGS sequence"/>
</dbReference>
<dbReference type="EMBL" id="LVKK01000043">
    <property type="protein sequence ID" value="OAG39435.1"/>
    <property type="molecule type" value="Genomic_DNA"/>
</dbReference>
<evidence type="ECO:0008006" key="3">
    <source>
        <dbReference type="Google" id="ProtNLM"/>
    </source>
</evidence>
<comment type="caution">
    <text evidence="1">The sequence shown here is derived from an EMBL/GenBank/DDBJ whole genome shotgun (WGS) entry which is preliminary data.</text>
</comment>
<name>A0A177F5B0_9EURO</name>
<dbReference type="RefSeq" id="XP_022511387.1">
    <property type="nucleotide sequence ID" value="XM_022656224.1"/>
</dbReference>
<dbReference type="AlphaFoldDB" id="A0A177F5B0"/>
<gene>
    <name evidence="1" type="ORF">AYO21_06263</name>
</gene>
<dbReference type="GeneID" id="34601423"/>
<sequence length="449" mass="50420">MPGKLLSWPDWPEFTAAKGEPGDDLVGYKKAIVDKYGKDNIVKSWLKVCKELESVTSRIADQGTAVIPEIQFDEVFDLLPEKKQTLKDVGCFVVRNVFTREEADKWFTDLKEYVAANRSQIGGMITFVCMADESPGWPKETPFILNVYYSPTQIAARSHPNQLKLSEELNSWWHDQDGTYSPAPLSYADAVRIRPPGIPFRGLGPHIDAGSLCRWADPTYQSVYAAVFSGNPEALDNYDLTARKAANQAMFAGGAHSRVFRSFQGWTALTSAGLGEGSLMLYPNVKWTIAYLMLRPFFQPPDSDREEDMMDATKWTFDPDSPWFPGTFRSDSQLLSPTSHPHLRLRECMVGIPRMEAGDTMWWHADMCHAVEVEHNGDHDASVAYIAATPSTDENKRYIKRQLEDFLNGLPPEDFRRGPGERGFQLFLGEKGLLGGDAGRRAMGFDLLT</sequence>
<dbReference type="OrthoDB" id="8249012at2759"/>
<dbReference type="Pfam" id="PF07350">
    <property type="entry name" value="Gig2-like"/>
    <property type="match status" value="1"/>
</dbReference>
<evidence type="ECO:0000313" key="1">
    <source>
        <dbReference type="EMBL" id="OAG39435.1"/>
    </source>
</evidence>
<reference evidence="1 2" key="1">
    <citation type="submission" date="2016-03" db="EMBL/GenBank/DDBJ databases">
        <title>Draft genome sequence of the Fonsecaea monophora CBS 269.37.</title>
        <authorList>
            <person name="Bombassaro A."/>
            <person name="Vinicius W.A."/>
            <person name="De Hoog S."/>
            <person name="Sun J."/>
            <person name="Souza E.M."/>
            <person name="Raittz R.T."/>
            <person name="Costa F."/>
            <person name="Leao A.C."/>
            <person name="Tadra-Sfeir M.Z."/>
            <person name="Baura V."/>
            <person name="Balsanelli E."/>
            <person name="Pedrosa F.O."/>
            <person name="Moreno L.F."/>
            <person name="Steffens M.B."/>
            <person name="Xi L."/>
            <person name="Bocca A.L."/>
            <person name="Felipe M.S."/>
            <person name="Teixeira M."/>
            <person name="Telles Filho F.Q."/>
            <person name="Azevedo C.M."/>
            <person name="Gomes R."/>
            <person name="Vicente V.A."/>
        </authorList>
    </citation>
    <scope>NUCLEOTIDE SEQUENCE [LARGE SCALE GENOMIC DNA]</scope>
    <source>
        <strain evidence="1 2">CBS 269.37</strain>
    </source>
</reference>
<dbReference type="PANTHER" id="PTHR30613">
    <property type="entry name" value="UNCHARACTERIZED PROTEIN YBIU-RELATED"/>
    <property type="match status" value="1"/>
</dbReference>
<dbReference type="PANTHER" id="PTHR30613:SF1">
    <property type="entry name" value="DUF1479 DOMAIN PROTEIN (AFU_ORTHOLOGUE AFUA_5G09280)"/>
    <property type="match status" value="1"/>
</dbReference>
<accession>A0A177F5B0</accession>